<dbReference type="EMBL" id="RZGK01000007">
    <property type="protein sequence ID" value="KAF9698045.1"/>
    <property type="molecule type" value="Genomic_DNA"/>
</dbReference>
<sequence length="488" mass="53527">MATKSSTLDLTILDQTMLRVYVRQLLIFPFPDTDHQADALSVLHAGLFEVFQHYPFLAGTIRQTNPLTGAMTVDYPDKIDSDLPSQLLKVNKLDDQGLGYDYDKLCEEGLPPSKLPSDVLCPFALVGHPGMDDAFAEGLTTFVKDQPIPVFAAQVTFIPGGLILSAYTHHSVVDGTGIAKIYQTWSASTRAYSNRQPTAKQASTYSLNTARNVLDSLIVDAQPMDLPEFRYPDTPVLVPLLRESPYKISAKIFVFSASRIFQLANSLSNLTHERISTFTALTALVWCQITNARRAVLIEKGIQKTTVGIAIDQRKRVGSLLPANYIGNCANGMTVSLLLSSIPTTETMDNTSIAAVALALSNRLGEINLDWFRARLLHMSEQPNSSKLVLNVDTCNGPDLFITSWMHIGADDVWAVPGTAKMDNETWGCKPTAIRKPQCASEGGIQILPRRKGGEAPFETLVCLEDGEMERTMKSLGGGKWVEKFVEG</sequence>
<evidence type="ECO:0000313" key="3">
    <source>
        <dbReference type="Proteomes" id="UP000651452"/>
    </source>
</evidence>
<evidence type="ECO:0008006" key="4">
    <source>
        <dbReference type="Google" id="ProtNLM"/>
    </source>
</evidence>
<organism evidence="2 3">
    <name type="scientific">Ascochyta lentis</name>
    <dbReference type="NCBI Taxonomy" id="205686"/>
    <lineage>
        <taxon>Eukaryota</taxon>
        <taxon>Fungi</taxon>
        <taxon>Dikarya</taxon>
        <taxon>Ascomycota</taxon>
        <taxon>Pezizomycotina</taxon>
        <taxon>Dothideomycetes</taxon>
        <taxon>Pleosporomycetidae</taxon>
        <taxon>Pleosporales</taxon>
        <taxon>Pleosporineae</taxon>
        <taxon>Didymellaceae</taxon>
        <taxon>Ascochyta</taxon>
    </lineage>
</organism>
<dbReference type="InterPro" id="IPR051283">
    <property type="entry name" value="Sec_Metabolite_Acyltrans"/>
</dbReference>
<dbReference type="AlphaFoldDB" id="A0A8H7J7M4"/>
<evidence type="ECO:0000313" key="2">
    <source>
        <dbReference type="EMBL" id="KAF9698045.1"/>
    </source>
</evidence>
<reference evidence="2" key="2">
    <citation type="submission" date="2020-09" db="EMBL/GenBank/DDBJ databases">
        <title>Reference genome assembly for Australian Ascochyta lentis isolate Al4.</title>
        <authorList>
            <person name="Lee R.C."/>
            <person name="Farfan-Caceres L.M."/>
            <person name="Debler J.W."/>
            <person name="Williams A.H."/>
            <person name="Henares B.M."/>
        </authorList>
    </citation>
    <scope>NUCLEOTIDE SEQUENCE</scope>
    <source>
        <strain evidence="2">Al4</strain>
    </source>
</reference>
<dbReference type="InterPro" id="IPR023213">
    <property type="entry name" value="CAT-like_dom_sf"/>
</dbReference>
<gene>
    <name evidence="2" type="ORF">EKO04_004389</name>
</gene>
<dbReference type="PANTHER" id="PTHR31896">
    <property type="entry name" value="FAMILY REGULATORY PROTEIN, PUTATIVE (AFU_ORTHOLOGUE AFUA_3G14730)-RELATED"/>
    <property type="match status" value="1"/>
</dbReference>
<evidence type="ECO:0000256" key="1">
    <source>
        <dbReference type="ARBA" id="ARBA00022679"/>
    </source>
</evidence>
<dbReference type="OrthoDB" id="1862401at2759"/>
<reference evidence="2" key="1">
    <citation type="submission" date="2018-12" db="EMBL/GenBank/DDBJ databases">
        <authorList>
            <person name="Syme R.A."/>
            <person name="Farfan-Caceres L."/>
            <person name="Lichtenzveig J."/>
        </authorList>
    </citation>
    <scope>NUCLEOTIDE SEQUENCE</scope>
    <source>
        <strain evidence="2">Al4</strain>
    </source>
</reference>
<name>A0A8H7J7M4_9PLEO</name>
<protein>
    <recommendedName>
        <fullName evidence="4">Trichothecene 3-O-acetyltransferase</fullName>
    </recommendedName>
</protein>
<dbReference type="Pfam" id="PF02458">
    <property type="entry name" value="Transferase"/>
    <property type="match status" value="2"/>
</dbReference>
<dbReference type="GO" id="GO:0016740">
    <property type="term" value="F:transferase activity"/>
    <property type="evidence" value="ECO:0007669"/>
    <property type="project" value="UniProtKB-KW"/>
</dbReference>
<accession>A0A8H7J7M4</accession>
<proteinExistence type="predicted"/>
<comment type="caution">
    <text evidence="2">The sequence shown here is derived from an EMBL/GenBank/DDBJ whole genome shotgun (WGS) entry which is preliminary data.</text>
</comment>
<dbReference type="Proteomes" id="UP000651452">
    <property type="component" value="Unassembled WGS sequence"/>
</dbReference>
<dbReference type="PANTHER" id="PTHR31896:SF64">
    <property type="entry name" value="TRICHOTHECENE 3-O-ACETYLTRANSFERASE"/>
    <property type="match status" value="1"/>
</dbReference>
<dbReference type="Gene3D" id="3.30.559.10">
    <property type="entry name" value="Chloramphenicol acetyltransferase-like domain"/>
    <property type="match status" value="2"/>
</dbReference>
<keyword evidence="1" id="KW-0808">Transferase</keyword>
<keyword evidence="3" id="KW-1185">Reference proteome</keyword>